<dbReference type="EMBL" id="JAVRRA010000338">
    <property type="protein sequence ID" value="KAK5288551.1"/>
    <property type="molecule type" value="Genomic_DNA"/>
</dbReference>
<reference evidence="2 3" key="1">
    <citation type="submission" date="2023-08" db="EMBL/GenBank/DDBJ databases">
        <title>Black Yeasts Isolated from many extreme environments.</title>
        <authorList>
            <person name="Coleine C."/>
            <person name="Stajich J.E."/>
            <person name="Selbmann L."/>
        </authorList>
    </citation>
    <scope>NUCLEOTIDE SEQUENCE [LARGE SCALE GENOMIC DNA]</scope>
    <source>
        <strain evidence="2 3">CCFEE 536</strain>
    </source>
</reference>
<evidence type="ECO:0000313" key="3">
    <source>
        <dbReference type="Proteomes" id="UP001357485"/>
    </source>
</evidence>
<name>A0ABR0M7C1_9PEZI</name>
<feature type="compositionally biased region" description="Basic and acidic residues" evidence="1">
    <location>
        <begin position="46"/>
        <end position="65"/>
    </location>
</feature>
<evidence type="ECO:0000256" key="1">
    <source>
        <dbReference type="SAM" id="MobiDB-lite"/>
    </source>
</evidence>
<dbReference type="Proteomes" id="UP001357485">
    <property type="component" value="Unassembled WGS sequence"/>
</dbReference>
<gene>
    <name evidence="2" type="ORF">LTR16_003325</name>
</gene>
<protein>
    <submittedName>
        <fullName evidence="2">Uncharacterized protein</fullName>
    </submittedName>
</protein>
<accession>A0ABR0M7C1</accession>
<feature type="compositionally biased region" description="Polar residues" evidence="1">
    <location>
        <begin position="66"/>
        <end position="86"/>
    </location>
</feature>
<evidence type="ECO:0000313" key="2">
    <source>
        <dbReference type="EMBL" id="KAK5288551.1"/>
    </source>
</evidence>
<feature type="region of interest" description="Disordered" evidence="1">
    <location>
        <begin position="132"/>
        <end position="151"/>
    </location>
</feature>
<sequence length="439" mass="48227">MPINRDITDFFKPFMTPRPKRAADELYDDISAEQSDSKRRIGPSPHLKERHVNIAIRNEHEDAKRATSTPPQRRTPEATSKPTSRDSAGSPAPPSSSLTSVSSGTTASQSLPRPPTPKAAANNEVQNTLNTSFSSLSSLPPSSQITSSSSRRVIHHGLMAVKSSDSEDVNSDSSLEDLDEIIVRNRTTLPSPPETTPHTNTPIATKYNYVTSSGAARSTLQLPSPPETKYKFSLNSLVAQSKKHTAAEARITKAKALLELSDGTDTPELDDAGVVRDGSGANDMEERLTAAVGGDGQEDDTAQRVLQAVKRTEGLLQEKVWHFFNEGERNEKSCEPFPRDSLAMAGWTTVLKGGSNFSGFNSHLLTQIAEPQARQQAFLSGFTRDMVAFEVLPDEVVSWMLHERKQHQQIPQYLSDDHVSVLRTKRLSESCIHRHIRGE</sequence>
<feature type="compositionally biased region" description="Low complexity" evidence="1">
    <location>
        <begin position="87"/>
        <end position="108"/>
    </location>
</feature>
<organism evidence="2 3">
    <name type="scientific">Cryomyces antarcticus</name>
    <dbReference type="NCBI Taxonomy" id="329879"/>
    <lineage>
        <taxon>Eukaryota</taxon>
        <taxon>Fungi</taxon>
        <taxon>Dikarya</taxon>
        <taxon>Ascomycota</taxon>
        <taxon>Pezizomycotina</taxon>
        <taxon>Dothideomycetes</taxon>
        <taxon>Dothideomycetes incertae sedis</taxon>
        <taxon>Cryomyces</taxon>
    </lineage>
</organism>
<comment type="caution">
    <text evidence="2">The sequence shown here is derived from an EMBL/GenBank/DDBJ whole genome shotgun (WGS) entry which is preliminary data.</text>
</comment>
<keyword evidence="3" id="KW-1185">Reference proteome</keyword>
<feature type="region of interest" description="Disordered" evidence="1">
    <location>
        <begin position="1"/>
        <end position="121"/>
    </location>
</feature>
<feature type="compositionally biased region" description="Low complexity" evidence="1">
    <location>
        <begin position="132"/>
        <end position="150"/>
    </location>
</feature>
<proteinExistence type="predicted"/>